<name>A0A426YQE1_ENSVE</name>
<feature type="region of interest" description="Disordered" evidence="1">
    <location>
        <begin position="1"/>
        <end position="23"/>
    </location>
</feature>
<proteinExistence type="predicted"/>
<dbReference type="Proteomes" id="UP000287651">
    <property type="component" value="Unassembled WGS sequence"/>
</dbReference>
<feature type="compositionally biased region" description="Acidic residues" evidence="1">
    <location>
        <begin position="56"/>
        <end position="68"/>
    </location>
</feature>
<feature type="region of interest" description="Disordered" evidence="1">
    <location>
        <begin position="55"/>
        <end position="84"/>
    </location>
</feature>
<evidence type="ECO:0000313" key="3">
    <source>
        <dbReference type="Proteomes" id="UP000287651"/>
    </source>
</evidence>
<dbReference type="AlphaFoldDB" id="A0A426YQE1"/>
<reference evidence="2 3" key="1">
    <citation type="journal article" date="2014" name="Agronomy (Basel)">
        <title>A Draft Genome Sequence for Ensete ventricosum, the Drought-Tolerant Tree Against Hunger.</title>
        <authorList>
            <person name="Harrison J."/>
            <person name="Moore K.A."/>
            <person name="Paszkiewicz K."/>
            <person name="Jones T."/>
            <person name="Grant M."/>
            <person name="Ambacheew D."/>
            <person name="Muzemil S."/>
            <person name="Studholme D.J."/>
        </authorList>
    </citation>
    <scope>NUCLEOTIDE SEQUENCE [LARGE SCALE GENOMIC DNA]</scope>
</reference>
<protein>
    <submittedName>
        <fullName evidence="2">Uncharacterized protein</fullName>
    </submittedName>
</protein>
<accession>A0A426YQE1</accession>
<evidence type="ECO:0000313" key="2">
    <source>
        <dbReference type="EMBL" id="RRT53953.1"/>
    </source>
</evidence>
<gene>
    <name evidence="2" type="ORF">B296_00000235</name>
</gene>
<evidence type="ECO:0000256" key="1">
    <source>
        <dbReference type="SAM" id="MobiDB-lite"/>
    </source>
</evidence>
<organism evidence="2 3">
    <name type="scientific">Ensete ventricosum</name>
    <name type="common">Abyssinian banana</name>
    <name type="synonym">Musa ensete</name>
    <dbReference type="NCBI Taxonomy" id="4639"/>
    <lineage>
        <taxon>Eukaryota</taxon>
        <taxon>Viridiplantae</taxon>
        <taxon>Streptophyta</taxon>
        <taxon>Embryophyta</taxon>
        <taxon>Tracheophyta</taxon>
        <taxon>Spermatophyta</taxon>
        <taxon>Magnoliopsida</taxon>
        <taxon>Liliopsida</taxon>
        <taxon>Zingiberales</taxon>
        <taxon>Musaceae</taxon>
        <taxon>Ensete</taxon>
    </lineage>
</organism>
<comment type="caution">
    <text evidence="2">The sequence shown here is derived from an EMBL/GenBank/DDBJ whole genome shotgun (WGS) entry which is preliminary data.</text>
</comment>
<sequence length="102" mass="11578">MPRPTAPSTAIRAPAPNKLTRDELREHSAKGLCWHYDEPWSREHRCKKGQLLVIEPVEDEDSEPSEEGLEPKEEPTEEEPQPADYTIHALAGYSNLQMMKVG</sequence>
<dbReference type="EMBL" id="AMZH03010854">
    <property type="protein sequence ID" value="RRT53953.1"/>
    <property type="molecule type" value="Genomic_DNA"/>
</dbReference>